<dbReference type="EMBL" id="BJWL01000014">
    <property type="protein sequence ID" value="GFZ00407.1"/>
    <property type="molecule type" value="Genomic_DNA"/>
</dbReference>
<gene>
    <name evidence="2" type="ORF">Acr_14g0000430</name>
</gene>
<feature type="domain" description="CCR4-NOT transcription complex subunit 1" evidence="1">
    <location>
        <begin position="122"/>
        <end position="213"/>
    </location>
</feature>
<sequence length="214" mass="23251">MPNLKLNLKFDIEVLFKNLGVDLKNVTPTSLLKNQGHGKATHLMLVAIHIYAAPLQLSSGTLMEDEKLAALGLSDQLPPAQGLFQRQSSLAGGCLQLPTPATNNEQQVIVNPKLHALGLHVHFQSMVPIAMDRATKEIVSGIVQRSDYAMELDETRIRNAAHLMVASSAHITCKEPLRGSISSQLRNSLQGINIANELLEQAVQLVTNDNLDLG</sequence>
<evidence type="ECO:0000259" key="1">
    <source>
        <dbReference type="Pfam" id="PF12842"/>
    </source>
</evidence>
<dbReference type="OrthoDB" id="1937156at2759"/>
<accession>A0A7J0FPT6</accession>
<dbReference type="InterPro" id="IPR024557">
    <property type="entry name" value="CNOT1_dom_4"/>
</dbReference>
<dbReference type="GO" id="GO:0017148">
    <property type="term" value="P:negative regulation of translation"/>
    <property type="evidence" value="ECO:0007669"/>
    <property type="project" value="InterPro"/>
</dbReference>
<organism evidence="2 3">
    <name type="scientific">Actinidia rufa</name>
    <dbReference type="NCBI Taxonomy" id="165716"/>
    <lineage>
        <taxon>Eukaryota</taxon>
        <taxon>Viridiplantae</taxon>
        <taxon>Streptophyta</taxon>
        <taxon>Embryophyta</taxon>
        <taxon>Tracheophyta</taxon>
        <taxon>Spermatophyta</taxon>
        <taxon>Magnoliopsida</taxon>
        <taxon>eudicotyledons</taxon>
        <taxon>Gunneridae</taxon>
        <taxon>Pentapetalae</taxon>
        <taxon>asterids</taxon>
        <taxon>Ericales</taxon>
        <taxon>Actinidiaceae</taxon>
        <taxon>Actinidia</taxon>
    </lineage>
</organism>
<keyword evidence="3" id="KW-1185">Reference proteome</keyword>
<name>A0A7J0FPT6_9ERIC</name>
<dbReference type="PANTHER" id="PTHR13162">
    <property type="entry name" value="CCR4-NOT TRANSCRIPTION COMPLEX"/>
    <property type="match status" value="1"/>
</dbReference>
<dbReference type="GO" id="GO:0030015">
    <property type="term" value="C:CCR4-NOT core complex"/>
    <property type="evidence" value="ECO:0007669"/>
    <property type="project" value="InterPro"/>
</dbReference>
<proteinExistence type="predicted"/>
<dbReference type="Pfam" id="PF12842">
    <property type="entry name" value="DUF3819"/>
    <property type="match status" value="1"/>
</dbReference>
<evidence type="ECO:0000313" key="3">
    <source>
        <dbReference type="Proteomes" id="UP000585474"/>
    </source>
</evidence>
<dbReference type="Gene3D" id="1.25.40.180">
    <property type="match status" value="1"/>
</dbReference>
<evidence type="ECO:0000313" key="2">
    <source>
        <dbReference type="EMBL" id="GFZ00407.1"/>
    </source>
</evidence>
<dbReference type="Proteomes" id="UP000585474">
    <property type="component" value="Unassembled WGS sequence"/>
</dbReference>
<reference evidence="2 3" key="1">
    <citation type="submission" date="2019-07" db="EMBL/GenBank/DDBJ databases">
        <title>De Novo Assembly of kiwifruit Actinidia rufa.</title>
        <authorList>
            <person name="Sugita-Konishi S."/>
            <person name="Sato K."/>
            <person name="Mori E."/>
            <person name="Abe Y."/>
            <person name="Kisaki G."/>
            <person name="Hamano K."/>
            <person name="Suezawa K."/>
            <person name="Otani M."/>
            <person name="Fukuda T."/>
            <person name="Manabe T."/>
            <person name="Gomi K."/>
            <person name="Tabuchi M."/>
            <person name="Akimitsu K."/>
            <person name="Kataoka I."/>
        </authorList>
    </citation>
    <scope>NUCLEOTIDE SEQUENCE [LARGE SCALE GENOMIC DNA]</scope>
    <source>
        <strain evidence="3">cv. Fuchu</strain>
    </source>
</reference>
<protein>
    <submittedName>
        <fullName evidence="2">Transcription regulator</fullName>
    </submittedName>
</protein>
<comment type="caution">
    <text evidence="2">The sequence shown here is derived from an EMBL/GenBank/DDBJ whole genome shotgun (WGS) entry which is preliminary data.</text>
</comment>
<dbReference type="PANTHER" id="PTHR13162:SF8">
    <property type="entry name" value="CCR4-NOT TRANSCRIPTION COMPLEX SUBUNIT 1"/>
    <property type="match status" value="1"/>
</dbReference>
<dbReference type="GO" id="GO:0000932">
    <property type="term" value="C:P-body"/>
    <property type="evidence" value="ECO:0007669"/>
    <property type="project" value="TreeGrafter"/>
</dbReference>
<dbReference type="GO" id="GO:0060090">
    <property type="term" value="F:molecular adaptor activity"/>
    <property type="evidence" value="ECO:0007669"/>
    <property type="project" value="TreeGrafter"/>
</dbReference>
<dbReference type="GO" id="GO:0000288">
    <property type="term" value="P:nuclear-transcribed mRNA catabolic process, deadenylation-dependent decay"/>
    <property type="evidence" value="ECO:0007669"/>
    <property type="project" value="TreeGrafter"/>
</dbReference>
<dbReference type="AlphaFoldDB" id="A0A7J0FPT6"/>
<dbReference type="InterPro" id="IPR040398">
    <property type="entry name" value="Not1"/>
</dbReference>